<dbReference type="Gene3D" id="1.10.10.1450">
    <property type="match status" value="1"/>
</dbReference>
<dbReference type="InterPro" id="IPR041426">
    <property type="entry name" value="Mos1_HTH"/>
</dbReference>
<evidence type="ECO:0000313" key="3">
    <source>
        <dbReference type="Proteomes" id="UP001235939"/>
    </source>
</evidence>
<feature type="domain" description="Mos1 transposase HTH" evidence="1">
    <location>
        <begin position="103"/>
        <end position="138"/>
    </location>
</feature>
<evidence type="ECO:0000313" key="2">
    <source>
        <dbReference type="EMBL" id="UYV75186.1"/>
    </source>
</evidence>
<dbReference type="Proteomes" id="UP001235939">
    <property type="component" value="Chromosome 12"/>
</dbReference>
<accession>A0ABY6L221</accession>
<organism evidence="2 3">
    <name type="scientific">Cordylochernes scorpioides</name>
    <dbReference type="NCBI Taxonomy" id="51811"/>
    <lineage>
        <taxon>Eukaryota</taxon>
        <taxon>Metazoa</taxon>
        <taxon>Ecdysozoa</taxon>
        <taxon>Arthropoda</taxon>
        <taxon>Chelicerata</taxon>
        <taxon>Arachnida</taxon>
        <taxon>Pseudoscorpiones</taxon>
        <taxon>Cheliferoidea</taxon>
        <taxon>Chernetidae</taxon>
        <taxon>Cordylochernes</taxon>
    </lineage>
</organism>
<sequence>MFERSTNFFLDAHINTCSLDSRSRMGPGKNVHFIERFVRQTFTRVKPGRSRVHPLVYHNLDQLKSALVKAMKEIPIEKVRAAIDQWPERLRSCVKYKGVSSKMRKTASETFQMLKLAFGEAASSQSKTFKWFSRFKSG</sequence>
<keyword evidence="3" id="KW-1185">Reference proteome</keyword>
<dbReference type="EMBL" id="CP092874">
    <property type="protein sequence ID" value="UYV75186.1"/>
    <property type="molecule type" value="Genomic_DNA"/>
</dbReference>
<reference evidence="2 3" key="1">
    <citation type="submission" date="2022-01" db="EMBL/GenBank/DDBJ databases">
        <title>A chromosomal length assembly of Cordylochernes scorpioides.</title>
        <authorList>
            <person name="Zeh D."/>
            <person name="Zeh J."/>
        </authorList>
    </citation>
    <scope>NUCLEOTIDE SEQUENCE [LARGE SCALE GENOMIC DNA]</scope>
    <source>
        <strain evidence="2">IN4F17</strain>
        <tissue evidence="2">Whole Body</tissue>
    </source>
</reference>
<dbReference type="Pfam" id="PF17906">
    <property type="entry name" value="HTH_48"/>
    <property type="match status" value="1"/>
</dbReference>
<gene>
    <name evidence="2" type="ORF">LAZ67_12002796</name>
</gene>
<evidence type="ECO:0000259" key="1">
    <source>
        <dbReference type="Pfam" id="PF17906"/>
    </source>
</evidence>
<proteinExistence type="predicted"/>
<name>A0ABY6L221_9ARAC</name>
<protein>
    <recommendedName>
        <fullName evidence="1">Mos1 transposase HTH domain-containing protein</fullName>
    </recommendedName>
</protein>